<dbReference type="SUPFAM" id="SSF53756">
    <property type="entry name" value="UDP-Glycosyltransferase/glycogen phosphorylase"/>
    <property type="match status" value="1"/>
</dbReference>
<dbReference type="RefSeq" id="WP_214441529.1">
    <property type="nucleotide sequence ID" value="NZ_JAECZB010000093.1"/>
</dbReference>
<evidence type="ECO:0000313" key="2">
    <source>
        <dbReference type="Proteomes" id="UP000599391"/>
    </source>
</evidence>
<sequence>MIIQIVPQMPPVINGVSDYATILARKLRQDFGISTCFVVGDPNWNGATEIENFQIRKVDERSAKALVSVLKEISSSSTKILLQYVGYGYAPRGCPFWLVDGLRQWQTKTNKGTLVTMFHELYATGYPIWSSAFWTEPLQKYLVARLVSMSDHINTNKPEYAKILHKLCPGKNQQIPTLPVFSNVGEPEKIKPLADRKPRLVVFGNTGNRLKVYEQSTTALKRVCQELDIQEIIDIGPPINLSISAINDIPIVKLGQQSAENISEILQDSWVGFFHYPLDFLTRSGTFAAYSAHGVTPVGTTYYAWGKEQDGLEINKHYWLADNQTREMSLEQGQMIANQAYTWYQNHNASAHVKTLINQLFYQ</sequence>
<dbReference type="AlphaFoldDB" id="A0A8J7HLV6"/>
<dbReference type="EMBL" id="JAECZB010000093">
    <property type="protein sequence ID" value="MBH8555306.1"/>
    <property type="molecule type" value="Genomic_DNA"/>
</dbReference>
<name>A0A8J7HLV6_9CYAN</name>
<protein>
    <submittedName>
        <fullName evidence="1">Glycosyltransferase family 1 protein</fullName>
    </submittedName>
</protein>
<evidence type="ECO:0000313" key="1">
    <source>
        <dbReference type="EMBL" id="MBH8555306.1"/>
    </source>
</evidence>
<organism evidence="1 2">
    <name type="scientific">Atlanticothrix silvestris CENA357</name>
    <dbReference type="NCBI Taxonomy" id="1725252"/>
    <lineage>
        <taxon>Bacteria</taxon>
        <taxon>Bacillati</taxon>
        <taxon>Cyanobacteriota</taxon>
        <taxon>Cyanophyceae</taxon>
        <taxon>Nostocales</taxon>
        <taxon>Nodulariaceae</taxon>
        <taxon>Atlanticothrix</taxon>
        <taxon>Atlanticothrix silvestris</taxon>
    </lineage>
</organism>
<accession>A0A8J7HLV6</accession>
<comment type="caution">
    <text evidence="1">The sequence shown here is derived from an EMBL/GenBank/DDBJ whole genome shotgun (WGS) entry which is preliminary data.</text>
</comment>
<dbReference type="Proteomes" id="UP000599391">
    <property type="component" value="Unassembled WGS sequence"/>
</dbReference>
<keyword evidence="2" id="KW-1185">Reference proteome</keyword>
<reference evidence="1 2" key="1">
    <citation type="journal article" date="2021" name="Int. J. Syst. Evol. Microbiol.">
        <title>Amazonocrinis nigriterrae gen. nov., sp. nov., Atlanticothrix silvestris gen. nov., sp. nov. and Dendronalium phyllosphericum gen. nov., sp. nov., nostocacean cyanobacteria from Brazilian environments.</title>
        <authorList>
            <person name="Alvarenga D.O."/>
            <person name="Andreote A.P.D."/>
            <person name="Branco L.H.Z."/>
            <person name="Delbaje E."/>
            <person name="Cruz R.B."/>
            <person name="Varani A.M."/>
            <person name="Fiore M.F."/>
        </authorList>
    </citation>
    <scope>NUCLEOTIDE SEQUENCE [LARGE SCALE GENOMIC DNA]</scope>
    <source>
        <strain evidence="1 2">CENA357</strain>
    </source>
</reference>
<gene>
    <name evidence="1" type="ORF">I8751_23740</name>
</gene>
<proteinExistence type="predicted"/>